<proteinExistence type="predicted"/>
<dbReference type="OrthoDB" id="4246706at2"/>
<evidence type="ECO:0000259" key="3">
    <source>
        <dbReference type="Pfam" id="PF08378"/>
    </source>
</evidence>
<evidence type="ECO:0000256" key="2">
    <source>
        <dbReference type="SAM" id="Phobius"/>
    </source>
</evidence>
<feature type="region of interest" description="Disordered" evidence="1">
    <location>
        <begin position="1"/>
        <end position="22"/>
    </location>
</feature>
<keyword evidence="2" id="KW-0472">Membrane</keyword>
<sequence length="237" mass="24944">MAGRGGAGSSAARMGQQQRAAERRARQGLAGKVLPAAAVGVLVLWAALGAAGLVLGLVLLAGAGWKLFRPAGASSWSKGAAGERRTADLMRALEKDGWIALHDRAVPGSKANLDHLLISPRGEVAYVDSKSWTSSKSKLRLQDGELWYGRYPQTRALQTVAWEAGQASRLLGVPVTAYVAVHGAAVPYGQLHLQDVTVMNAKTLVRHLRNRAPAPGPAGAIPHQLARRAEQLLPPAA</sequence>
<name>A0A6N7L660_9ACTN</name>
<organism evidence="4 5">
    <name type="scientific">Streptomyces kaniharaensis</name>
    <dbReference type="NCBI Taxonomy" id="212423"/>
    <lineage>
        <taxon>Bacteria</taxon>
        <taxon>Bacillati</taxon>
        <taxon>Actinomycetota</taxon>
        <taxon>Actinomycetes</taxon>
        <taxon>Kitasatosporales</taxon>
        <taxon>Streptomycetaceae</taxon>
        <taxon>Streptomyces</taxon>
    </lineage>
</organism>
<evidence type="ECO:0000313" key="5">
    <source>
        <dbReference type="Proteomes" id="UP000450000"/>
    </source>
</evidence>
<feature type="domain" description="NERD" evidence="3">
    <location>
        <begin position="78"/>
        <end position="167"/>
    </location>
</feature>
<evidence type="ECO:0000313" key="4">
    <source>
        <dbReference type="EMBL" id="MQS18024.1"/>
    </source>
</evidence>
<keyword evidence="2" id="KW-1133">Transmembrane helix</keyword>
<dbReference type="Proteomes" id="UP000450000">
    <property type="component" value="Unassembled WGS sequence"/>
</dbReference>
<feature type="compositionally biased region" description="Low complexity" evidence="1">
    <location>
        <begin position="9"/>
        <end position="19"/>
    </location>
</feature>
<accession>A0A6N7L660</accession>
<dbReference type="Pfam" id="PF08378">
    <property type="entry name" value="NERD"/>
    <property type="match status" value="1"/>
</dbReference>
<reference evidence="4 5" key="1">
    <citation type="submission" date="2019-09" db="EMBL/GenBank/DDBJ databases">
        <title>Genome Sequences of Streptomyces kaniharaensis ATCC 21070.</title>
        <authorList>
            <person name="Zhu W."/>
            <person name="De Crecy-Lagard V."/>
            <person name="Richards N.G."/>
        </authorList>
    </citation>
    <scope>NUCLEOTIDE SEQUENCE [LARGE SCALE GENOMIC DNA]</scope>
    <source>
        <strain evidence="4 5">SF-557</strain>
    </source>
</reference>
<feature type="transmembrane region" description="Helical" evidence="2">
    <location>
        <begin position="36"/>
        <end position="60"/>
    </location>
</feature>
<keyword evidence="5" id="KW-1185">Reference proteome</keyword>
<evidence type="ECO:0000256" key="1">
    <source>
        <dbReference type="SAM" id="MobiDB-lite"/>
    </source>
</evidence>
<comment type="caution">
    <text evidence="4">The sequence shown here is derived from an EMBL/GenBank/DDBJ whole genome shotgun (WGS) entry which is preliminary data.</text>
</comment>
<keyword evidence="2" id="KW-0812">Transmembrane</keyword>
<dbReference type="RefSeq" id="WP_153472075.1">
    <property type="nucleotide sequence ID" value="NZ_WBOF01000010.1"/>
</dbReference>
<dbReference type="InterPro" id="IPR011528">
    <property type="entry name" value="NERD"/>
</dbReference>
<gene>
    <name evidence="4" type="ORF">F7Q99_39015</name>
</gene>
<dbReference type="EMBL" id="WBOF01000010">
    <property type="protein sequence ID" value="MQS18024.1"/>
    <property type="molecule type" value="Genomic_DNA"/>
</dbReference>
<protein>
    <submittedName>
        <fullName evidence="4">NERD domain-containing protein</fullName>
    </submittedName>
</protein>
<dbReference type="AlphaFoldDB" id="A0A6N7L660"/>